<evidence type="ECO:0008006" key="7">
    <source>
        <dbReference type="Google" id="ProtNLM"/>
    </source>
</evidence>
<keyword evidence="5" id="KW-1185">Reference proteome</keyword>
<keyword evidence="2" id="KW-0472">Membrane</keyword>
<sequence>MSDKKHIDRLFQEGFKDFEAAPNDAVWRNIEAKLNEKKKKRRVIPIWWRYAGVAALLALLITAGALFFNNTDASNTNQVVDTETETIEHIEVKENKQPSSNTVKTPVIASNEDDDNNTNSTTKASKKESNTISNSANASNNIASSNNAPLKSNKQKSANKTNAKSLYNTTTIASTNNKNSSVANTVSEEKRKSNNLQNSTENTTQVANTSEAYNTTTNLKKEAAVVNKEKATMVIEEASQKETAIANANDNTAAKEAEKDAKTEVNPEENKRSIEEALDNTEDIANNNETPTNRWRVAPNAAPVYFNTLNEGSSIDPQFNSNSKTGEINMSYGISASYAVNKKLSVRSGINRVNLGYNTNDVVVFQSVGFSSKSSALQNVSARGNSSNADVALISSENLNANTSDSFAASNASINQALGYIEIPLEIQYTLSDKKLGVNLIGGFSSFFLNNNEIFSEEQNGTRTYLGEASNINNTSYSANLGMGLNYKVTKTFDLNLEPIFKYQFNTFNNTSGNFSPFFIGVYTGFSIKF</sequence>
<keyword evidence="2" id="KW-0812">Transmembrane</keyword>
<dbReference type="OrthoDB" id="1113942at2"/>
<comment type="caution">
    <text evidence="3">The sequence shown here is derived from an EMBL/GenBank/DDBJ whole genome shotgun (WGS) entry which is preliminary data.</text>
</comment>
<feature type="compositionally biased region" description="Polar residues" evidence="1">
    <location>
        <begin position="283"/>
        <end position="293"/>
    </location>
</feature>
<feature type="compositionally biased region" description="Low complexity" evidence="1">
    <location>
        <begin position="130"/>
        <end position="148"/>
    </location>
</feature>
<dbReference type="EMBL" id="VWRS01000001">
    <property type="protein sequence ID" value="KAA5827375.1"/>
    <property type="molecule type" value="Genomic_DNA"/>
</dbReference>
<feature type="compositionally biased region" description="Polar residues" evidence="1">
    <location>
        <begin position="149"/>
        <end position="186"/>
    </location>
</feature>
<gene>
    <name evidence="3" type="ORF">F2B50_00585</name>
    <name evidence="4" type="ORF">FPF71_00585</name>
</gene>
<name>A0A5M7BJU8_9FLAO</name>
<reference evidence="3" key="3">
    <citation type="submission" date="2019-09" db="EMBL/GenBank/DDBJ databases">
        <authorList>
            <person name="Zhang D.-C."/>
        </authorList>
    </citation>
    <scope>NUCLEOTIDE SEQUENCE</scope>
    <source>
        <strain evidence="3">RU-4-M-4</strain>
    </source>
</reference>
<feature type="region of interest" description="Disordered" evidence="1">
    <location>
        <begin position="251"/>
        <end position="293"/>
    </location>
</feature>
<reference evidence="3 6" key="1">
    <citation type="journal article" date="2015" name="Int. J. Syst. Evol. Microbiol.">
        <title>Algibacter amylolyticus sp. nov., isolated from intertidal sediment.</title>
        <authorList>
            <person name="Zhang D.C."/>
            <person name="Wu J."/>
            <person name="Neuner K."/>
            <person name="Yao J."/>
            <person name="Margesin R."/>
        </authorList>
    </citation>
    <scope>NUCLEOTIDE SEQUENCE [LARGE SCALE GENOMIC DNA]</scope>
    <source>
        <strain evidence="3 6">RU-4-M-4</strain>
    </source>
</reference>
<evidence type="ECO:0000313" key="6">
    <source>
        <dbReference type="Proteomes" id="UP000322315"/>
    </source>
</evidence>
<feature type="region of interest" description="Disordered" evidence="1">
    <location>
        <begin position="90"/>
        <end position="211"/>
    </location>
</feature>
<evidence type="ECO:0000256" key="2">
    <source>
        <dbReference type="SAM" id="Phobius"/>
    </source>
</evidence>
<proteinExistence type="predicted"/>
<organism evidence="3 6">
    <name type="scientific">Algibacter amylolyticus</name>
    <dbReference type="NCBI Taxonomy" id="1608400"/>
    <lineage>
        <taxon>Bacteria</taxon>
        <taxon>Pseudomonadati</taxon>
        <taxon>Bacteroidota</taxon>
        <taxon>Flavobacteriia</taxon>
        <taxon>Flavobacteriales</taxon>
        <taxon>Flavobacteriaceae</taxon>
        <taxon>Algibacter</taxon>
    </lineage>
</organism>
<dbReference type="Proteomes" id="UP000322315">
    <property type="component" value="Unassembled WGS sequence"/>
</dbReference>
<evidence type="ECO:0000313" key="4">
    <source>
        <dbReference type="EMBL" id="TSJ81620.1"/>
    </source>
</evidence>
<feature type="compositionally biased region" description="Basic and acidic residues" evidence="1">
    <location>
        <begin position="253"/>
        <end position="275"/>
    </location>
</feature>
<keyword evidence="2" id="KW-1133">Transmembrane helix</keyword>
<dbReference type="RefSeq" id="WP_144114729.1">
    <property type="nucleotide sequence ID" value="NZ_JACHGE010000001.1"/>
</dbReference>
<reference evidence="4 5" key="2">
    <citation type="submission" date="2019-07" db="EMBL/GenBank/DDBJ databases">
        <title>Algibacter marinivivus sp. nov., isolated from the surface of a marine red alga.</title>
        <authorList>
            <person name="Zhong X."/>
            <person name="Xu W."/>
            <person name="Zhang Y."/>
            <person name="Zhang Q."/>
            <person name="Du Z."/>
        </authorList>
    </citation>
    <scope>NUCLEOTIDE SEQUENCE [LARGE SCALE GENOMIC DNA]</scope>
    <source>
        <strain evidence="4 5">RU-4-M-4</strain>
    </source>
</reference>
<dbReference type="Proteomes" id="UP000315145">
    <property type="component" value="Unassembled WGS sequence"/>
</dbReference>
<dbReference type="EMBL" id="VMBF01000001">
    <property type="protein sequence ID" value="TSJ81620.1"/>
    <property type="molecule type" value="Genomic_DNA"/>
</dbReference>
<evidence type="ECO:0000313" key="3">
    <source>
        <dbReference type="EMBL" id="KAA5827375.1"/>
    </source>
</evidence>
<evidence type="ECO:0000313" key="5">
    <source>
        <dbReference type="Proteomes" id="UP000315145"/>
    </source>
</evidence>
<dbReference type="AlphaFoldDB" id="A0A5M7BJU8"/>
<feature type="transmembrane region" description="Helical" evidence="2">
    <location>
        <begin position="47"/>
        <end position="68"/>
    </location>
</feature>
<protein>
    <recommendedName>
        <fullName evidence="7">PorT family protein</fullName>
    </recommendedName>
</protein>
<accession>A0A5M7BJU8</accession>
<feature type="compositionally biased region" description="Polar residues" evidence="1">
    <location>
        <begin position="194"/>
        <end position="211"/>
    </location>
</feature>
<evidence type="ECO:0000256" key="1">
    <source>
        <dbReference type="SAM" id="MobiDB-lite"/>
    </source>
</evidence>